<gene>
    <name evidence="1" type="ORF">CEXT_218071</name>
</gene>
<organism evidence="1 2">
    <name type="scientific">Caerostris extrusa</name>
    <name type="common">Bark spider</name>
    <name type="synonym">Caerostris bankana</name>
    <dbReference type="NCBI Taxonomy" id="172846"/>
    <lineage>
        <taxon>Eukaryota</taxon>
        <taxon>Metazoa</taxon>
        <taxon>Ecdysozoa</taxon>
        <taxon>Arthropoda</taxon>
        <taxon>Chelicerata</taxon>
        <taxon>Arachnida</taxon>
        <taxon>Araneae</taxon>
        <taxon>Araneomorphae</taxon>
        <taxon>Entelegynae</taxon>
        <taxon>Araneoidea</taxon>
        <taxon>Araneidae</taxon>
        <taxon>Caerostris</taxon>
    </lineage>
</organism>
<comment type="caution">
    <text evidence="1">The sequence shown here is derived from an EMBL/GenBank/DDBJ whole genome shotgun (WGS) entry which is preliminary data.</text>
</comment>
<keyword evidence="2" id="KW-1185">Reference proteome</keyword>
<sequence length="78" mass="9021">MSLSAGVGPQRISKVLSFIREIRKPLAICKDDWSPNEFPFLHFAFTNGLKNDRATYRDGTDSSSFLQKSRFRLYPYKC</sequence>
<evidence type="ECO:0000313" key="2">
    <source>
        <dbReference type="Proteomes" id="UP001054945"/>
    </source>
</evidence>
<dbReference type="Proteomes" id="UP001054945">
    <property type="component" value="Unassembled WGS sequence"/>
</dbReference>
<dbReference type="AlphaFoldDB" id="A0AAV4MFF5"/>
<proteinExistence type="predicted"/>
<name>A0AAV4MFF5_CAEEX</name>
<protein>
    <submittedName>
        <fullName evidence="1">Uncharacterized protein</fullName>
    </submittedName>
</protein>
<accession>A0AAV4MFF5</accession>
<evidence type="ECO:0000313" key="1">
    <source>
        <dbReference type="EMBL" id="GIX70392.1"/>
    </source>
</evidence>
<reference evidence="1 2" key="1">
    <citation type="submission" date="2021-06" db="EMBL/GenBank/DDBJ databases">
        <title>Caerostris extrusa draft genome.</title>
        <authorList>
            <person name="Kono N."/>
            <person name="Arakawa K."/>
        </authorList>
    </citation>
    <scope>NUCLEOTIDE SEQUENCE [LARGE SCALE GENOMIC DNA]</scope>
</reference>
<dbReference type="EMBL" id="BPLR01019673">
    <property type="protein sequence ID" value="GIX70392.1"/>
    <property type="molecule type" value="Genomic_DNA"/>
</dbReference>